<feature type="compositionally biased region" description="Polar residues" evidence="6">
    <location>
        <begin position="389"/>
        <end position="402"/>
    </location>
</feature>
<evidence type="ECO:0000256" key="1">
    <source>
        <dbReference type="ARBA" id="ARBA00022527"/>
    </source>
</evidence>
<feature type="domain" description="Protein kinase" evidence="7">
    <location>
        <begin position="10"/>
        <end position="278"/>
    </location>
</feature>
<evidence type="ECO:0000313" key="9">
    <source>
        <dbReference type="Proteomes" id="UP000636479"/>
    </source>
</evidence>
<dbReference type="Pfam" id="PF00069">
    <property type="entry name" value="Pkinase"/>
    <property type="match status" value="1"/>
</dbReference>
<dbReference type="PANTHER" id="PTHR24345:SF91">
    <property type="entry name" value="SERINE_THREONINE-PROTEIN KINASE PLK4"/>
    <property type="match status" value="1"/>
</dbReference>
<reference evidence="8" key="1">
    <citation type="submission" date="2020-05" db="EMBL/GenBank/DDBJ databases">
        <title>Mycena genomes resolve the evolution of fungal bioluminescence.</title>
        <authorList>
            <person name="Tsai I.J."/>
        </authorList>
    </citation>
    <scope>NUCLEOTIDE SEQUENCE</scope>
    <source>
        <strain evidence="8">171206Taipei</strain>
    </source>
</reference>
<keyword evidence="4 8" id="KW-0418">Kinase</keyword>
<evidence type="ECO:0000259" key="7">
    <source>
        <dbReference type="PROSITE" id="PS50011"/>
    </source>
</evidence>
<evidence type="ECO:0000256" key="3">
    <source>
        <dbReference type="ARBA" id="ARBA00022741"/>
    </source>
</evidence>
<proteinExistence type="predicted"/>
<dbReference type="SMART" id="SM00219">
    <property type="entry name" value="TyrKc"/>
    <property type="match status" value="1"/>
</dbReference>
<dbReference type="PROSITE" id="PS50011">
    <property type="entry name" value="PROTEIN_KINASE_DOM"/>
    <property type="match status" value="1"/>
</dbReference>
<evidence type="ECO:0000313" key="8">
    <source>
        <dbReference type="EMBL" id="KAF7299085.1"/>
    </source>
</evidence>
<dbReference type="PANTHER" id="PTHR24345">
    <property type="entry name" value="SERINE/THREONINE-PROTEIN KINASE PLK"/>
    <property type="match status" value="1"/>
</dbReference>
<dbReference type="InterPro" id="IPR000719">
    <property type="entry name" value="Prot_kinase_dom"/>
</dbReference>
<keyword evidence="2" id="KW-0808">Transferase</keyword>
<dbReference type="AlphaFoldDB" id="A0A8H6SHW8"/>
<accession>A0A8H6SHW8</accession>
<name>A0A8H6SHW8_9AGAR</name>
<dbReference type="GO" id="GO:0004713">
    <property type="term" value="F:protein tyrosine kinase activity"/>
    <property type="evidence" value="ECO:0007669"/>
    <property type="project" value="InterPro"/>
</dbReference>
<evidence type="ECO:0000256" key="5">
    <source>
        <dbReference type="ARBA" id="ARBA00022840"/>
    </source>
</evidence>
<keyword evidence="1" id="KW-0723">Serine/threonine-protein kinase</keyword>
<dbReference type="InterPro" id="IPR020635">
    <property type="entry name" value="Tyr_kinase_cat_dom"/>
</dbReference>
<keyword evidence="9" id="KW-1185">Reference proteome</keyword>
<feature type="region of interest" description="Disordered" evidence="6">
    <location>
        <begin position="361"/>
        <end position="402"/>
    </location>
</feature>
<evidence type="ECO:0000256" key="6">
    <source>
        <dbReference type="SAM" id="MobiDB-lite"/>
    </source>
</evidence>
<dbReference type="GO" id="GO:0004674">
    <property type="term" value="F:protein serine/threonine kinase activity"/>
    <property type="evidence" value="ECO:0007669"/>
    <property type="project" value="UniProtKB-KW"/>
</dbReference>
<protein>
    <submittedName>
        <fullName evidence="8">Protein kinase domain-containing protein</fullName>
    </submittedName>
</protein>
<dbReference type="PROSITE" id="PS00109">
    <property type="entry name" value="PROTEIN_KINASE_TYR"/>
    <property type="match status" value="1"/>
</dbReference>
<dbReference type="EMBL" id="JACAZF010000007">
    <property type="protein sequence ID" value="KAF7299085.1"/>
    <property type="molecule type" value="Genomic_DNA"/>
</dbReference>
<dbReference type="SUPFAM" id="SSF56112">
    <property type="entry name" value="Protein kinase-like (PK-like)"/>
    <property type="match status" value="1"/>
</dbReference>
<comment type="caution">
    <text evidence="8">The sequence shown here is derived from an EMBL/GenBank/DDBJ whole genome shotgun (WGS) entry which is preliminary data.</text>
</comment>
<evidence type="ECO:0000256" key="4">
    <source>
        <dbReference type="ARBA" id="ARBA00022777"/>
    </source>
</evidence>
<dbReference type="GeneID" id="59347747"/>
<dbReference type="InterPro" id="IPR011009">
    <property type="entry name" value="Kinase-like_dom_sf"/>
</dbReference>
<evidence type="ECO:0000256" key="2">
    <source>
        <dbReference type="ARBA" id="ARBA00022679"/>
    </source>
</evidence>
<dbReference type="RefSeq" id="XP_037218473.1">
    <property type="nucleotide sequence ID" value="XM_037365231.1"/>
</dbReference>
<keyword evidence="5" id="KW-0067">ATP-binding</keyword>
<dbReference type="OrthoDB" id="408964at2759"/>
<sequence length="402" mass="44727">MLDSPELGDFDIMEELGSGNRATVYLVNCKRGRLRNRQLALRKVVSPNSSEITRLSDSSALHLSLSHPSILSLFSTFSTPSAHFQLLELALGGSLSSHISGETLSENHLRYIVKGIADALLYLKNEGVVHRDIRPSNILLATDGRPKLSGFELATASPPSKISLDYFVEEAHHYVSPFAPPLHRINPLSNHRSEIIAGRLHSFEADWWSLGCVVFAALSGRPPFRAASVDDTNARILRGYCEIPTGISIEARQLLSGLLEPNPKWRTPPSEILALPFFDGTAIPLTLTSPNTPEDLRSKHALFESRSKPSSSTITPPRLRLNRHPYAPNLTHVDDFRNTQKRAALRDELLTRRIVSDPLPSKYQRLRHHSLLSRTSPKTHSQDEEANRPVTSPYKTNLSNVC</sequence>
<organism evidence="8 9">
    <name type="scientific">Mycena indigotica</name>
    <dbReference type="NCBI Taxonomy" id="2126181"/>
    <lineage>
        <taxon>Eukaryota</taxon>
        <taxon>Fungi</taxon>
        <taxon>Dikarya</taxon>
        <taxon>Basidiomycota</taxon>
        <taxon>Agaricomycotina</taxon>
        <taxon>Agaricomycetes</taxon>
        <taxon>Agaricomycetidae</taxon>
        <taxon>Agaricales</taxon>
        <taxon>Marasmiineae</taxon>
        <taxon>Mycenaceae</taxon>
        <taxon>Mycena</taxon>
    </lineage>
</organism>
<gene>
    <name evidence="8" type="ORF">MIND_00856800</name>
</gene>
<dbReference type="Proteomes" id="UP000636479">
    <property type="component" value="Unassembled WGS sequence"/>
</dbReference>
<dbReference type="GO" id="GO:0005634">
    <property type="term" value="C:nucleus"/>
    <property type="evidence" value="ECO:0007669"/>
    <property type="project" value="TreeGrafter"/>
</dbReference>
<dbReference type="Gene3D" id="1.10.510.10">
    <property type="entry name" value="Transferase(Phosphotransferase) domain 1"/>
    <property type="match status" value="1"/>
</dbReference>
<feature type="region of interest" description="Disordered" evidence="6">
    <location>
        <begin position="300"/>
        <end position="325"/>
    </location>
</feature>
<dbReference type="InterPro" id="IPR008266">
    <property type="entry name" value="Tyr_kinase_AS"/>
</dbReference>
<dbReference type="GO" id="GO:0005524">
    <property type="term" value="F:ATP binding"/>
    <property type="evidence" value="ECO:0007669"/>
    <property type="project" value="UniProtKB-KW"/>
</dbReference>
<keyword evidence="3" id="KW-0547">Nucleotide-binding</keyword>